<organism evidence="1">
    <name type="scientific">Siphoviridae sp. ctDOT22</name>
    <dbReference type="NCBI Taxonomy" id="2827812"/>
    <lineage>
        <taxon>Viruses</taxon>
        <taxon>Duplodnaviria</taxon>
        <taxon>Heunggongvirae</taxon>
        <taxon>Uroviricota</taxon>
        <taxon>Caudoviricetes</taxon>
    </lineage>
</organism>
<protein>
    <submittedName>
        <fullName evidence="1">Uncharacterized protein</fullName>
    </submittedName>
</protein>
<proteinExistence type="predicted"/>
<accession>A0A8S5SVW1</accession>
<reference evidence="1" key="1">
    <citation type="journal article" date="2021" name="Proc. Natl. Acad. Sci. U.S.A.">
        <title>A Catalog of Tens of Thousands of Viruses from Human Metagenomes Reveals Hidden Associations with Chronic Diseases.</title>
        <authorList>
            <person name="Tisza M.J."/>
            <person name="Buck C.B."/>
        </authorList>
    </citation>
    <scope>NUCLEOTIDE SEQUENCE</scope>
    <source>
        <strain evidence="1">CtDOT22</strain>
    </source>
</reference>
<dbReference type="EMBL" id="BK032686">
    <property type="protein sequence ID" value="DAF55102.1"/>
    <property type="molecule type" value="Genomic_DNA"/>
</dbReference>
<sequence length="73" mass="8473">MRRLENEKEIKFLEELSERFENINRTIGDLERLPTADKTSIVNSIRSLTAGTVEPPKIDPDEIITKFRDKLNS</sequence>
<name>A0A8S5SVW1_9CAUD</name>
<evidence type="ECO:0000313" key="1">
    <source>
        <dbReference type="EMBL" id="DAF55102.1"/>
    </source>
</evidence>